<dbReference type="InterPro" id="IPR036412">
    <property type="entry name" value="HAD-like_sf"/>
</dbReference>
<comment type="caution">
    <text evidence="1">The sequence shown here is derived from an EMBL/GenBank/DDBJ whole genome shotgun (WGS) entry which is preliminary data.</text>
</comment>
<dbReference type="Gene3D" id="3.40.50.1000">
    <property type="entry name" value="HAD superfamily/HAD-like"/>
    <property type="match status" value="1"/>
</dbReference>
<dbReference type="Gene3D" id="3.30.1240.10">
    <property type="match status" value="1"/>
</dbReference>
<evidence type="ECO:0000313" key="2">
    <source>
        <dbReference type="Proteomes" id="UP000665561"/>
    </source>
</evidence>
<reference evidence="1 2" key="1">
    <citation type="submission" date="2020-01" db="EMBL/GenBank/DDBJ databases">
        <title>Paenibacillus soybeanensis sp. nov. isolated from the nodules of soybean (Glycine max(L.) Merr).</title>
        <authorList>
            <person name="Wang H."/>
        </authorList>
    </citation>
    <scope>NUCLEOTIDE SEQUENCE [LARGE SCALE GENOMIC DNA]</scope>
    <source>
        <strain evidence="1 2">T1</strain>
    </source>
</reference>
<dbReference type="Proteomes" id="UP000665561">
    <property type="component" value="Unassembled WGS sequence"/>
</dbReference>
<accession>A0ABW9XQD9</accession>
<dbReference type="NCBIfam" id="TIGR00099">
    <property type="entry name" value="Cof-subfamily"/>
    <property type="match status" value="1"/>
</dbReference>
<dbReference type="PANTHER" id="PTHR10000:SF25">
    <property type="entry name" value="PHOSPHATASE YKRA-RELATED"/>
    <property type="match status" value="1"/>
</dbReference>
<proteinExistence type="predicted"/>
<organism evidence="1 2">
    <name type="scientific">Paenibacillus glycinis</name>
    <dbReference type="NCBI Taxonomy" id="2697035"/>
    <lineage>
        <taxon>Bacteria</taxon>
        <taxon>Bacillati</taxon>
        <taxon>Bacillota</taxon>
        <taxon>Bacilli</taxon>
        <taxon>Bacillales</taxon>
        <taxon>Paenibacillaceae</taxon>
        <taxon>Paenibacillus</taxon>
    </lineage>
</organism>
<dbReference type="PANTHER" id="PTHR10000">
    <property type="entry name" value="PHOSPHOSERINE PHOSPHATASE"/>
    <property type="match status" value="1"/>
</dbReference>
<dbReference type="RefSeq" id="WP_161743659.1">
    <property type="nucleotide sequence ID" value="NZ_JAAAMV010000009.1"/>
</dbReference>
<dbReference type="EMBL" id="JAAAMV010000009">
    <property type="protein sequence ID" value="NBD24849.1"/>
    <property type="molecule type" value="Genomic_DNA"/>
</dbReference>
<dbReference type="SUPFAM" id="SSF56784">
    <property type="entry name" value="HAD-like"/>
    <property type="match status" value="1"/>
</dbReference>
<dbReference type="InterPro" id="IPR000150">
    <property type="entry name" value="Cof"/>
</dbReference>
<dbReference type="InterPro" id="IPR006379">
    <property type="entry name" value="HAD-SF_hydro_IIB"/>
</dbReference>
<dbReference type="NCBIfam" id="TIGR01484">
    <property type="entry name" value="HAD-SF-IIB"/>
    <property type="match status" value="1"/>
</dbReference>
<dbReference type="Pfam" id="PF08282">
    <property type="entry name" value="Hydrolase_3"/>
    <property type="match status" value="1"/>
</dbReference>
<sequence length="275" mass="30594">MGRKMFFFDFDGTLFSHATKEVPEGNIRALRRLQEQGHAVMVVTGRGAESLRFIQAAIPLSFDAISVLNGQLIYEAGEIAYENQILLASMGHLIRIAKTNRFSYGGYDKNGVVVNGINDRVASVWRNFNAPLPAARDEFEQDTPLYQGHLYITQDEAALFEPYLDDYIANWSDPCLVNLIPKDAGKSQAVRWCMARYGVAREDTFAFGDAFNDKDMLLSVGHGIAMGNGDPSIKELAEFVTKSVDENGIAWALKHYHVLEDDEEMTTGGGNDVRD</sequence>
<keyword evidence="2" id="KW-1185">Reference proteome</keyword>
<dbReference type="InterPro" id="IPR023214">
    <property type="entry name" value="HAD_sf"/>
</dbReference>
<gene>
    <name evidence="1" type="ORF">GT019_13270</name>
</gene>
<dbReference type="GO" id="GO:0016787">
    <property type="term" value="F:hydrolase activity"/>
    <property type="evidence" value="ECO:0007669"/>
    <property type="project" value="UniProtKB-KW"/>
</dbReference>
<dbReference type="PROSITE" id="PS01229">
    <property type="entry name" value="COF_2"/>
    <property type="match status" value="1"/>
</dbReference>
<protein>
    <submittedName>
        <fullName evidence="1">Cof-type HAD-IIB family hydrolase</fullName>
    </submittedName>
</protein>
<keyword evidence="1" id="KW-0378">Hydrolase</keyword>
<name>A0ABW9XQD9_9BACL</name>
<evidence type="ECO:0000313" key="1">
    <source>
        <dbReference type="EMBL" id="NBD24849.1"/>
    </source>
</evidence>